<accession>B3T425</accession>
<dbReference type="EMBL" id="EU016598">
    <property type="protein sequence ID" value="ABZ07334.1"/>
    <property type="molecule type" value="Genomic_DNA"/>
</dbReference>
<dbReference type="AlphaFoldDB" id="B3T425"/>
<reference evidence="1" key="1">
    <citation type="journal article" date="2008" name="ISME J.">
        <title>Genomic patterns of recombination, clonal divergence and environment in marine microbial populations.</title>
        <authorList>
            <person name="Konstantinidis K.T."/>
            <person name="Delong E.F."/>
        </authorList>
    </citation>
    <scope>NUCLEOTIDE SEQUENCE</scope>
</reference>
<protein>
    <submittedName>
        <fullName evidence="1">Uncharacterized protein</fullName>
    </submittedName>
</protein>
<proteinExistence type="predicted"/>
<sequence>MKSDHILFFTPTKKYIEFPFAIRKGICENCGKSKAKREISVTVLHHKNNKYDLENPLWNTIEVCLECHEKLDPRLRALKKNQRYWLGSNAHKMRCPTCQAFAIFGSEGSAPDYLYHSKAGYRSYRDYSVEERTVKIFKCPTCQRRRAFTPKGSMNYKEWKDWKKVRKALRVLSKKSRR</sequence>
<organism evidence="1">
    <name type="scientific">uncultured marine crenarchaeote HF4000_ANIW133K13</name>
    <dbReference type="NCBI Taxonomy" id="455572"/>
    <lineage>
        <taxon>Archaea</taxon>
        <taxon>Nitrososphaerota</taxon>
        <taxon>Nitrososphaeria</taxon>
        <taxon>Nitrosopumilales</taxon>
        <taxon>environmental samples</taxon>
    </lineage>
</organism>
<name>B3T425_9ARCH</name>
<evidence type="ECO:0000313" key="1">
    <source>
        <dbReference type="EMBL" id="ABZ07334.1"/>
    </source>
</evidence>
<gene>
    <name evidence="1" type="ORF">ALOHA_HF4000ANIW133K13ctg1g9</name>
</gene>